<feature type="chain" id="PRO_5003089726" evidence="1">
    <location>
        <begin position="21"/>
        <end position="101"/>
    </location>
</feature>
<reference evidence="2 3" key="2">
    <citation type="journal article" date="2010" name="Nucleic Acids Res.">
        <title>BeetleBase in 2010: revisions to provide comprehensive genomic information for Tribolium castaneum.</title>
        <authorList>
            <person name="Kim H.S."/>
            <person name="Murphy T."/>
            <person name="Xia J."/>
            <person name="Caragea D."/>
            <person name="Park Y."/>
            <person name="Beeman R.W."/>
            <person name="Lorenzen M.D."/>
            <person name="Butcher S."/>
            <person name="Manak J.R."/>
            <person name="Brown S.J."/>
        </authorList>
    </citation>
    <scope>GENOME REANNOTATION</scope>
    <source>
        <strain evidence="2 3">Georgia GA2</strain>
    </source>
</reference>
<organism evidence="2 3">
    <name type="scientific">Tribolium castaneum</name>
    <name type="common">Red flour beetle</name>
    <dbReference type="NCBI Taxonomy" id="7070"/>
    <lineage>
        <taxon>Eukaryota</taxon>
        <taxon>Metazoa</taxon>
        <taxon>Ecdysozoa</taxon>
        <taxon>Arthropoda</taxon>
        <taxon>Hexapoda</taxon>
        <taxon>Insecta</taxon>
        <taxon>Pterygota</taxon>
        <taxon>Neoptera</taxon>
        <taxon>Endopterygota</taxon>
        <taxon>Coleoptera</taxon>
        <taxon>Polyphaga</taxon>
        <taxon>Cucujiformia</taxon>
        <taxon>Tenebrionidae</taxon>
        <taxon>Tenebrionidae incertae sedis</taxon>
        <taxon>Tribolium</taxon>
    </lineage>
</organism>
<dbReference type="InParanoid" id="D6WR09"/>
<name>D6WR09_TRICA</name>
<gene>
    <name evidence="2" type="primary">AUGUSTUS-3.0.2_09442</name>
    <name evidence="2" type="ORF">TcasGA2_TC009442</name>
</gene>
<evidence type="ECO:0000256" key="1">
    <source>
        <dbReference type="SAM" id="SignalP"/>
    </source>
</evidence>
<evidence type="ECO:0000313" key="2">
    <source>
        <dbReference type="EMBL" id="EFA06538.1"/>
    </source>
</evidence>
<sequence>MCTPIKILVLLSLVSYSVCSVKIVKDIVQFNVAGHPVLHKETEWDFDPDVAIRRSRQYQELNGRYGAKAIERLGLGIDGYDRERLAQQRLRDEGHLNGLTE</sequence>
<dbReference type="OMA" id="GEHFINY"/>
<dbReference type="AlphaFoldDB" id="D6WR09"/>
<proteinExistence type="predicted"/>
<keyword evidence="3" id="KW-1185">Reference proteome</keyword>
<dbReference type="STRING" id="7070.D6WR09"/>
<dbReference type="eggNOG" id="ENOG502S8Q7">
    <property type="taxonomic scope" value="Eukaryota"/>
</dbReference>
<dbReference type="Proteomes" id="UP000007266">
    <property type="component" value="Linkage group 7"/>
</dbReference>
<dbReference type="HOGENOM" id="CLU_150235_1_0_1"/>
<protein>
    <submittedName>
        <fullName evidence="2">Uncharacterized protein</fullName>
    </submittedName>
</protein>
<accession>D6WR09</accession>
<feature type="signal peptide" evidence="1">
    <location>
        <begin position="1"/>
        <end position="20"/>
    </location>
</feature>
<dbReference type="PhylomeDB" id="D6WR09"/>
<keyword evidence="1" id="KW-0732">Signal</keyword>
<evidence type="ECO:0000313" key="3">
    <source>
        <dbReference type="Proteomes" id="UP000007266"/>
    </source>
</evidence>
<dbReference type="EMBL" id="KQ971351">
    <property type="protein sequence ID" value="EFA06538.1"/>
    <property type="molecule type" value="Genomic_DNA"/>
</dbReference>
<reference evidence="2 3" key="1">
    <citation type="journal article" date="2008" name="Nature">
        <title>The genome of the model beetle and pest Tribolium castaneum.</title>
        <authorList>
            <consortium name="Tribolium Genome Sequencing Consortium"/>
            <person name="Richards S."/>
            <person name="Gibbs R.A."/>
            <person name="Weinstock G.M."/>
            <person name="Brown S.J."/>
            <person name="Denell R."/>
            <person name="Beeman R.W."/>
            <person name="Gibbs R."/>
            <person name="Beeman R.W."/>
            <person name="Brown S.J."/>
            <person name="Bucher G."/>
            <person name="Friedrich M."/>
            <person name="Grimmelikhuijzen C.J."/>
            <person name="Klingler M."/>
            <person name="Lorenzen M."/>
            <person name="Richards S."/>
            <person name="Roth S."/>
            <person name="Schroder R."/>
            <person name="Tautz D."/>
            <person name="Zdobnov E.M."/>
            <person name="Muzny D."/>
            <person name="Gibbs R.A."/>
            <person name="Weinstock G.M."/>
            <person name="Attaway T."/>
            <person name="Bell S."/>
            <person name="Buhay C.J."/>
            <person name="Chandrabose M.N."/>
            <person name="Chavez D."/>
            <person name="Clerk-Blankenburg K.P."/>
            <person name="Cree A."/>
            <person name="Dao M."/>
            <person name="Davis C."/>
            <person name="Chacko J."/>
            <person name="Dinh H."/>
            <person name="Dugan-Rocha S."/>
            <person name="Fowler G."/>
            <person name="Garner T.T."/>
            <person name="Garnes J."/>
            <person name="Gnirke A."/>
            <person name="Hawes A."/>
            <person name="Hernandez J."/>
            <person name="Hines S."/>
            <person name="Holder M."/>
            <person name="Hume J."/>
            <person name="Jhangiani S.N."/>
            <person name="Joshi V."/>
            <person name="Khan Z.M."/>
            <person name="Jackson L."/>
            <person name="Kovar C."/>
            <person name="Kowis A."/>
            <person name="Lee S."/>
            <person name="Lewis L.R."/>
            <person name="Margolis J."/>
            <person name="Morgan M."/>
            <person name="Nazareth L.V."/>
            <person name="Nguyen N."/>
            <person name="Okwuonu G."/>
            <person name="Parker D."/>
            <person name="Richards S."/>
            <person name="Ruiz S.J."/>
            <person name="Santibanez J."/>
            <person name="Savard J."/>
            <person name="Scherer S.E."/>
            <person name="Schneider B."/>
            <person name="Sodergren E."/>
            <person name="Tautz D."/>
            <person name="Vattahil S."/>
            <person name="Villasana D."/>
            <person name="White C.S."/>
            <person name="Wright R."/>
            <person name="Park Y."/>
            <person name="Beeman R.W."/>
            <person name="Lord J."/>
            <person name="Oppert B."/>
            <person name="Lorenzen M."/>
            <person name="Brown S."/>
            <person name="Wang L."/>
            <person name="Savard J."/>
            <person name="Tautz D."/>
            <person name="Richards S."/>
            <person name="Weinstock G."/>
            <person name="Gibbs R.A."/>
            <person name="Liu Y."/>
            <person name="Worley K."/>
            <person name="Weinstock G."/>
            <person name="Elsik C.G."/>
            <person name="Reese J.T."/>
            <person name="Elhaik E."/>
            <person name="Landan G."/>
            <person name="Graur D."/>
            <person name="Arensburger P."/>
            <person name="Atkinson P."/>
            <person name="Beeman R.W."/>
            <person name="Beidler J."/>
            <person name="Brown S.J."/>
            <person name="Demuth J.P."/>
            <person name="Drury D.W."/>
            <person name="Du Y.Z."/>
            <person name="Fujiwara H."/>
            <person name="Lorenzen M."/>
            <person name="Maselli V."/>
            <person name="Osanai M."/>
            <person name="Park Y."/>
            <person name="Robertson H.M."/>
            <person name="Tu Z."/>
            <person name="Wang J.J."/>
            <person name="Wang S."/>
            <person name="Richards S."/>
            <person name="Song H."/>
            <person name="Zhang L."/>
            <person name="Sodergren E."/>
            <person name="Werner D."/>
            <person name="Stanke M."/>
            <person name="Morgenstern B."/>
            <person name="Solovyev V."/>
            <person name="Kosarev P."/>
            <person name="Brown G."/>
            <person name="Chen H.C."/>
            <person name="Ermolaeva O."/>
            <person name="Hlavina W."/>
            <person name="Kapustin Y."/>
            <person name="Kiryutin B."/>
            <person name="Kitts P."/>
            <person name="Maglott D."/>
            <person name="Pruitt K."/>
            <person name="Sapojnikov V."/>
            <person name="Souvorov A."/>
            <person name="Mackey A.J."/>
            <person name="Waterhouse R.M."/>
            <person name="Wyder S."/>
            <person name="Zdobnov E.M."/>
            <person name="Zdobnov E.M."/>
            <person name="Wyder S."/>
            <person name="Kriventseva E.V."/>
            <person name="Kadowaki T."/>
            <person name="Bork P."/>
            <person name="Aranda M."/>
            <person name="Bao R."/>
            <person name="Beermann A."/>
            <person name="Berns N."/>
            <person name="Bolognesi R."/>
            <person name="Bonneton F."/>
            <person name="Bopp D."/>
            <person name="Brown S.J."/>
            <person name="Bucher G."/>
            <person name="Butts T."/>
            <person name="Chaumot A."/>
            <person name="Denell R.E."/>
            <person name="Ferrier D.E."/>
            <person name="Friedrich M."/>
            <person name="Gordon C.M."/>
            <person name="Jindra M."/>
            <person name="Klingler M."/>
            <person name="Lan Q."/>
            <person name="Lattorff H.M."/>
            <person name="Laudet V."/>
            <person name="von Levetsow C."/>
            <person name="Liu Z."/>
            <person name="Lutz R."/>
            <person name="Lynch J.A."/>
            <person name="da Fonseca R.N."/>
            <person name="Posnien N."/>
            <person name="Reuter R."/>
            <person name="Roth S."/>
            <person name="Savard J."/>
            <person name="Schinko J.B."/>
            <person name="Schmitt C."/>
            <person name="Schoppmeier M."/>
            <person name="Schroder R."/>
            <person name="Shippy T.D."/>
            <person name="Simonnet F."/>
            <person name="Marques-Souza H."/>
            <person name="Tautz D."/>
            <person name="Tomoyasu Y."/>
            <person name="Trauner J."/>
            <person name="Van der Zee M."/>
            <person name="Vervoort M."/>
            <person name="Wittkopp N."/>
            <person name="Wimmer E.A."/>
            <person name="Yang X."/>
            <person name="Jones A.K."/>
            <person name="Sattelle D.B."/>
            <person name="Ebert P.R."/>
            <person name="Nelson D."/>
            <person name="Scott J.G."/>
            <person name="Beeman R.W."/>
            <person name="Muthukrishnan S."/>
            <person name="Kramer K.J."/>
            <person name="Arakane Y."/>
            <person name="Beeman R.W."/>
            <person name="Zhu Q."/>
            <person name="Hogenkamp D."/>
            <person name="Dixit R."/>
            <person name="Oppert B."/>
            <person name="Jiang H."/>
            <person name="Zou Z."/>
            <person name="Marshall J."/>
            <person name="Elpidina E."/>
            <person name="Vinokurov K."/>
            <person name="Oppert C."/>
            <person name="Zou Z."/>
            <person name="Evans J."/>
            <person name="Lu Z."/>
            <person name="Zhao P."/>
            <person name="Sumathipala N."/>
            <person name="Altincicek B."/>
            <person name="Vilcinskas A."/>
            <person name="Williams M."/>
            <person name="Hultmark D."/>
            <person name="Hetru C."/>
            <person name="Jiang H."/>
            <person name="Grimmelikhuijzen C.J."/>
            <person name="Hauser F."/>
            <person name="Cazzamali G."/>
            <person name="Williamson M."/>
            <person name="Park Y."/>
            <person name="Li B."/>
            <person name="Tanaka Y."/>
            <person name="Predel R."/>
            <person name="Neupert S."/>
            <person name="Schachtner J."/>
            <person name="Verleyen P."/>
            <person name="Raible F."/>
            <person name="Bork P."/>
            <person name="Friedrich M."/>
            <person name="Walden K.K."/>
            <person name="Robertson H.M."/>
            <person name="Angeli S."/>
            <person name="Foret S."/>
            <person name="Bucher G."/>
            <person name="Schuetz S."/>
            <person name="Maleszka R."/>
            <person name="Wimmer E.A."/>
            <person name="Beeman R.W."/>
            <person name="Lorenzen M."/>
            <person name="Tomoyasu Y."/>
            <person name="Miller S.C."/>
            <person name="Grossmann D."/>
            <person name="Bucher G."/>
        </authorList>
    </citation>
    <scope>NUCLEOTIDE SEQUENCE [LARGE SCALE GENOMIC DNA]</scope>
    <source>
        <strain evidence="2 3">Georgia GA2</strain>
    </source>
</reference>
<dbReference type="PANTHER" id="PTHR39951:SF2">
    <property type="entry name" value="IP05660P"/>
    <property type="match status" value="1"/>
</dbReference>
<dbReference type="PANTHER" id="PTHR39951">
    <property type="entry name" value="FI22632P1"/>
    <property type="match status" value="1"/>
</dbReference>